<dbReference type="RefSeq" id="WP_237827127.1">
    <property type="nucleotide sequence ID" value="NZ_JAKLTQ010000031.1"/>
</dbReference>
<sequence>MERTQMYVGGTWRDTAATRMRALTDPATGETIGHAAMAGAEDADTVVGAARRALGAWSRTSGAERAEVLEAIAGAWEARGDEMAGLVTREMGMPLSQSAFHNAAGPVGLLRYYAGIARGFEAVQSRAPFAFEGSAIVRRNPVGVVAAIVPWNFPMMLLATKLGPALAAGCTVVVKPAEENAFSGSLLGSILAEAGVPAGVVNVAVGGPDFAGALVRHPHVDKVAFTGSTAVGRLIASQVGERLGAASLELGGKSAAIVLDDADLAHTLANLPPLSFMNSGQTCFAQTRVIATPGVYEQVVEGFARYAKEQVVGSPFHPDTTMGPLVSARQRERVTGFIEQGLSSGARVVAGGVDGQVPGHGFYVAPTVFADVDNSWPIAQEEIFGPVVCIIPARDQEHAIHIANDSVYGLGGSVWTGDAERGMEIAGRIEAGSFGINGYLPDLSAPWGGVKASGTGRENGPEAIEAFLRTDTIYRFDTGTGA</sequence>
<evidence type="ECO:0000259" key="5">
    <source>
        <dbReference type="Pfam" id="PF00171"/>
    </source>
</evidence>
<dbReference type="PANTHER" id="PTHR42804:SF1">
    <property type="entry name" value="ALDEHYDE DEHYDROGENASE-RELATED"/>
    <property type="match status" value="1"/>
</dbReference>
<evidence type="ECO:0000313" key="7">
    <source>
        <dbReference type="Proteomes" id="UP001165368"/>
    </source>
</evidence>
<dbReference type="PROSITE" id="PS00687">
    <property type="entry name" value="ALDEHYDE_DEHYDR_GLU"/>
    <property type="match status" value="1"/>
</dbReference>
<organism evidence="6 7">
    <name type="scientific">Arthrobacter hankyongi</name>
    <dbReference type="NCBI Taxonomy" id="2904801"/>
    <lineage>
        <taxon>Bacteria</taxon>
        <taxon>Bacillati</taxon>
        <taxon>Actinomycetota</taxon>
        <taxon>Actinomycetes</taxon>
        <taxon>Micrococcales</taxon>
        <taxon>Micrococcaceae</taxon>
        <taxon>Arthrobacter</taxon>
    </lineage>
</organism>
<evidence type="ECO:0000313" key="6">
    <source>
        <dbReference type="EMBL" id="MCG2624771.1"/>
    </source>
</evidence>
<comment type="similarity">
    <text evidence="1 4">Belongs to the aldehyde dehydrogenase family.</text>
</comment>
<feature type="active site" evidence="3">
    <location>
        <position position="249"/>
    </location>
</feature>
<dbReference type="Gene3D" id="3.40.309.10">
    <property type="entry name" value="Aldehyde Dehydrogenase, Chain A, domain 2"/>
    <property type="match status" value="1"/>
</dbReference>
<proteinExistence type="inferred from homology"/>
<dbReference type="Gene3D" id="3.40.605.10">
    <property type="entry name" value="Aldehyde Dehydrogenase, Chain A, domain 1"/>
    <property type="match status" value="1"/>
</dbReference>
<keyword evidence="7" id="KW-1185">Reference proteome</keyword>
<dbReference type="Proteomes" id="UP001165368">
    <property type="component" value="Unassembled WGS sequence"/>
</dbReference>
<evidence type="ECO:0000256" key="1">
    <source>
        <dbReference type="ARBA" id="ARBA00009986"/>
    </source>
</evidence>
<dbReference type="InterPro" id="IPR016163">
    <property type="entry name" value="Ald_DH_C"/>
</dbReference>
<reference evidence="6" key="1">
    <citation type="submission" date="2022-01" db="EMBL/GenBank/DDBJ databases">
        <authorList>
            <person name="Jo J.-H."/>
            <person name="Im W.-T."/>
        </authorList>
    </citation>
    <scope>NUCLEOTIDE SEQUENCE</scope>
    <source>
        <strain evidence="6">I2-34</strain>
    </source>
</reference>
<dbReference type="Pfam" id="PF00171">
    <property type="entry name" value="Aldedh"/>
    <property type="match status" value="1"/>
</dbReference>
<evidence type="ECO:0000256" key="4">
    <source>
        <dbReference type="RuleBase" id="RU003345"/>
    </source>
</evidence>
<protein>
    <submittedName>
        <fullName evidence="6">Aldehyde dehydrogenase</fullName>
    </submittedName>
</protein>
<evidence type="ECO:0000256" key="3">
    <source>
        <dbReference type="PROSITE-ProRule" id="PRU10007"/>
    </source>
</evidence>
<comment type="caution">
    <text evidence="6">The sequence shown here is derived from an EMBL/GenBank/DDBJ whole genome shotgun (WGS) entry which is preliminary data.</text>
</comment>
<dbReference type="InterPro" id="IPR029510">
    <property type="entry name" value="Ald_DH_CS_GLU"/>
</dbReference>
<dbReference type="InterPro" id="IPR016161">
    <property type="entry name" value="Ald_DH/histidinol_DH"/>
</dbReference>
<dbReference type="SUPFAM" id="SSF53720">
    <property type="entry name" value="ALDH-like"/>
    <property type="match status" value="1"/>
</dbReference>
<dbReference type="CDD" id="cd07139">
    <property type="entry name" value="ALDH_AldA-Rv0768"/>
    <property type="match status" value="1"/>
</dbReference>
<feature type="domain" description="Aldehyde dehydrogenase" evidence="5">
    <location>
        <begin position="12"/>
        <end position="473"/>
    </location>
</feature>
<gene>
    <name evidence="6" type="ORF">LVY72_23055</name>
</gene>
<evidence type="ECO:0000256" key="2">
    <source>
        <dbReference type="ARBA" id="ARBA00023002"/>
    </source>
</evidence>
<dbReference type="EMBL" id="JAKLTQ010000031">
    <property type="protein sequence ID" value="MCG2624771.1"/>
    <property type="molecule type" value="Genomic_DNA"/>
</dbReference>
<dbReference type="InterPro" id="IPR015590">
    <property type="entry name" value="Aldehyde_DH_dom"/>
</dbReference>
<name>A0ABS9LDX8_9MICC</name>
<dbReference type="PANTHER" id="PTHR42804">
    <property type="entry name" value="ALDEHYDE DEHYDROGENASE"/>
    <property type="match status" value="1"/>
</dbReference>
<keyword evidence="2 4" id="KW-0560">Oxidoreductase</keyword>
<dbReference type="InterPro" id="IPR016162">
    <property type="entry name" value="Ald_DH_N"/>
</dbReference>
<accession>A0ABS9LDX8</accession>